<keyword evidence="16" id="KW-1185">Reference proteome</keyword>
<evidence type="ECO:0000256" key="13">
    <source>
        <dbReference type="SAM" id="MobiDB-lite"/>
    </source>
</evidence>
<dbReference type="InterPro" id="IPR013083">
    <property type="entry name" value="Znf_RING/FYVE/PHD"/>
</dbReference>
<keyword evidence="5" id="KW-0808">Transferase</keyword>
<evidence type="ECO:0000256" key="1">
    <source>
        <dbReference type="ARBA" id="ARBA00004123"/>
    </source>
</evidence>
<evidence type="ECO:0000256" key="8">
    <source>
        <dbReference type="ARBA" id="ARBA00022786"/>
    </source>
</evidence>
<dbReference type="InterPro" id="IPR003613">
    <property type="entry name" value="Ubox_domain"/>
</dbReference>
<organism evidence="15 16">
    <name type="scientific">Sporothrix curviconia</name>
    <dbReference type="NCBI Taxonomy" id="1260050"/>
    <lineage>
        <taxon>Eukaryota</taxon>
        <taxon>Fungi</taxon>
        <taxon>Dikarya</taxon>
        <taxon>Ascomycota</taxon>
        <taxon>Pezizomycotina</taxon>
        <taxon>Sordariomycetes</taxon>
        <taxon>Sordariomycetidae</taxon>
        <taxon>Ophiostomatales</taxon>
        <taxon>Ophiostomataceae</taxon>
        <taxon>Sporothrix</taxon>
    </lineage>
</organism>
<feature type="region of interest" description="Disordered" evidence="13">
    <location>
        <begin position="1"/>
        <end position="44"/>
    </location>
</feature>
<evidence type="ECO:0000256" key="2">
    <source>
        <dbReference type="ARBA" id="ARBA00004718"/>
    </source>
</evidence>
<gene>
    <name evidence="15" type="ORF">SCUCBS95973_005131</name>
</gene>
<dbReference type="PANTHER" id="PTHR21330:SF1">
    <property type="entry name" value="E3 SUMO-PROTEIN LIGASE NSE2"/>
    <property type="match status" value="1"/>
</dbReference>
<accession>A0ABP0BU82</accession>
<feature type="domain" description="SP-RING-type" evidence="14">
    <location>
        <begin position="340"/>
        <end position="427"/>
    </location>
</feature>
<feature type="region of interest" description="Disordered" evidence="13">
    <location>
        <begin position="171"/>
        <end position="227"/>
    </location>
</feature>
<feature type="region of interest" description="Disordered" evidence="13">
    <location>
        <begin position="309"/>
        <end position="339"/>
    </location>
</feature>
<dbReference type="InterPro" id="IPR026846">
    <property type="entry name" value="Nse2(Mms21)"/>
</dbReference>
<dbReference type="SUPFAM" id="SSF57850">
    <property type="entry name" value="RING/U-box"/>
    <property type="match status" value="1"/>
</dbReference>
<comment type="subcellular location">
    <subcellularLocation>
        <location evidence="1">Nucleus</location>
    </subcellularLocation>
</comment>
<evidence type="ECO:0000256" key="5">
    <source>
        <dbReference type="ARBA" id="ARBA00022679"/>
    </source>
</evidence>
<keyword evidence="8" id="KW-0833">Ubl conjugation pathway</keyword>
<dbReference type="PROSITE" id="PS51044">
    <property type="entry name" value="ZF_SP_RING"/>
    <property type="match status" value="1"/>
</dbReference>
<evidence type="ECO:0000256" key="4">
    <source>
        <dbReference type="ARBA" id="ARBA00013194"/>
    </source>
</evidence>
<keyword evidence="9" id="KW-0862">Zinc</keyword>
<sequence length="482" mass="53263">MSNRRGLLVQQPARRSAGGGGSSYGTSSSSASVPLTRLASDADLPAHQPLELPLSDASMHKIAEISNRAGSLRVYDTHLKKSAELLREAVGSINDTLTERKLHLEAMAERRQERGRDEPGNGEKELSEAVERLRGSVVEMTSLIEKGARTTIDRQMELEDEREALRTMAERLHVRQAEDRQRRREYEQARTADSSGRRRKRRRTDGETKRENGGESNEDDDGEADEDAAADASAYLGPPPTSARSLLAEERGVRAAAYDQLSAHQKYGLNNDYIAFKQVWHYGMFPDNDVPLPEASHWFNAAGEPVKYGPNRGEDVKEGGAGAGGDDYDAAGNGGGGEDDDDDLVVQREVISFKCPLSLVTMVDPYRSKVCKHTFERSAILEYLLGGPASLSNKPKMCPQTGCVLEFMASDLTPDTVMRRRIQRAAQLEKRRHDAAATSDIEGDAEEDAQDVDEMSVDASQRRTKAESVARTVKRERFQRSQ</sequence>
<feature type="compositionally biased region" description="Acidic residues" evidence="13">
    <location>
        <begin position="216"/>
        <end position="227"/>
    </location>
</feature>
<comment type="caution">
    <text evidence="15">The sequence shown here is derived from an EMBL/GenBank/DDBJ whole genome shotgun (WGS) entry which is preliminary data.</text>
</comment>
<dbReference type="SMART" id="SM00504">
    <property type="entry name" value="Ubox"/>
    <property type="match status" value="1"/>
</dbReference>
<keyword evidence="7 12" id="KW-0863">Zinc-finger</keyword>
<feature type="compositionally biased region" description="Basic and acidic residues" evidence="13">
    <location>
        <begin position="204"/>
        <end position="213"/>
    </location>
</feature>
<evidence type="ECO:0000313" key="15">
    <source>
        <dbReference type="EMBL" id="CAK7223302.1"/>
    </source>
</evidence>
<dbReference type="Pfam" id="PF11789">
    <property type="entry name" value="zf-Nse"/>
    <property type="match status" value="1"/>
</dbReference>
<reference evidence="15 16" key="1">
    <citation type="submission" date="2024-01" db="EMBL/GenBank/DDBJ databases">
        <authorList>
            <person name="Allen C."/>
            <person name="Tagirdzhanova G."/>
        </authorList>
    </citation>
    <scope>NUCLEOTIDE SEQUENCE [LARGE SCALE GENOMIC DNA]</scope>
</reference>
<evidence type="ECO:0000256" key="12">
    <source>
        <dbReference type="PROSITE-ProRule" id="PRU00452"/>
    </source>
</evidence>
<dbReference type="Proteomes" id="UP001642405">
    <property type="component" value="Unassembled WGS sequence"/>
</dbReference>
<proteinExistence type="inferred from homology"/>
<dbReference type="CDD" id="cd16651">
    <property type="entry name" value="SPL-RING_NSE2"/>
    <property type="match status" value="1"/>
</dbReference>
<feature type="compositionally biased region" description="Basic and acidic residues" evidence="13">
    <location>
        <begin position="460"/>
        <end position="482"/>
    </location>
</feature>
<evidence type="ECO:0000313" key="16">
    <source>
        <dbReference type="Proteomes" id="UP001642405"/>
    </source>
</evidence>
<protein>
    <recommendedName>
        <fullName evidence="4">peptidylprolyl isomerase</fullName>
        <ecNumber evidence="4">5.2.1.8</ecNumber>
    </recommendedName>
</protein>
<feature type="compositionally biased region" description="Basic and acidic residues" evidence="13">
    <location>
        <begin position="171"/>
        <end position="190"/>
    </location>
</feature>
<evidence type="ECO:0000256" key="11">
    <source>
        <dbReference type="ARBA" id="ARBA00023242"/>
    </source>
</evidence>
<feature type="region of interest" description="Disordered" evidence="13">
    <location>
        <begin position="427"/>
        <end position="482"/>
    </location>
</feature>
<dbReference type="EMBL" id="CAWUHB010000027">
    <property type="protein sequence ID" value="CAK7223302.1"/>
    <property type="molecule type" value="Genomic_DNA"/>
</dbReference>
<evidence type="ECO:0000259" key="14">
    <source>
        <dbReference type="PROSITE" id="PS51044"/>
    </source>
</evidence>
<keyword evidence="6" id="KW-0479">Metal-binding</keyword>
<evidence type="ECO:0000256" key="3">
    <source>
        <dbReference type="ARBA" id="ARBA00008212"/>
    </source>
</evidence>
<evidence type="ECO:0000256" key="10">
    <source>
        <dbReference type="ARBA" id="ARBA00023110"/>
    </source>
</evidence>
<dbReference type="EC" id="5.2.1.8" evidence="4"/>
<feature type="compositionally biased region" description="Acidic residues" evidence="13">
    <location>
        <begin position="441"/>
        <end position="456"/>
    </location>
</feature>
<dbReference type="PANTHER" id="PTHR21330">
    <property type="entry name" value="E3 SUMO-PROTEIN LIGASE NSE2"/>
    <property type="match status" value="1"/>
</dbReference>
<dbReference type="InterPro" id="IPR004181">
    <property type="entry name" value="Znf_MIZ"/>
</dbReference>
<dbReference type="Gene3D" id="3.30.40.10">
    <property type="entry name" value="Zinc/RING finger domain, C3HC4 (zinc finger)"/>
    <property type="match status" value="1"/>
</dbReference>
<keyword evidence="10" id="KW-0413">Isomerase</keyword>
<keyword evidence="11" id="KW-0539">Nucleus</keyword>
<evidence type="ECO:0000256" key="6">
    <source>
        <dbReference type="ARBA" id="ARBA00022723"/>
    </source>
</evidence>
<keyword evidence="10" id="KW-0697">Rotamase</keyword>
<evidence type="ECO:0000256" key="7">
    <source>
        <dbReference type="ARBA" id="ARBA00022771"/>
    </source>
</evidence>
<evidence type="ECO:0000256" key="9">
    <source>
        <dbReference type="ARBA" id="ARBA00022833"/>
    </source>
</evidence>
<comment type="pathway">
    <text evidence="2">Protein modification; protein sumoylation.</text>
</comment>
<comment type="similarity">
    <text evidence="3">Belongs to the NSE2 family.</text>
</comment>
<name>A0ABP0BU82_9PEZI</name>